<evidence type="ECO:0000259" key="4">
    <source>
        <dbReference type="Pfam" id="PF01965"/>
    </source>
</evidence>
<dbReference type="GO" id="GO:0005737">
    <property type="term" value="C:cytoplasm"/>
    <property type="evidence" value="ECO:0007669"/>
    <property type="project" value="TreeGrafter"/>
</dbReference>
<dbReference type="InterPro" id="IPR029062">
    <property type="entry name" value="Class_I_gatase-like"/>
</dbReference>
<keyword evidence="6" id="KW-1185">Reference proteome</keyword>
<accession>A0AAV0MM03</accession>
<dbReference type="Gene3D" id="3.40.50.880">
    <property type="match status" value="2"/>
</dbReference>
<feature type="domain" description="DJ-1/PfpI" evidence="4">
    <location>
        <begin position="310"/>
        <end position="471"/>
    </location>
</feature>
<feature type="compositionally biased region" description="Low complexity" evidence="3">
    <location>
        <begin position="65"/>
        <end position="77"/>
    </location>
</feature>
<feature type="domain" description="DJ-1/PfpI" evidence="4">
    <location>
        <begin position="84"/>
        <end position="152"/>
    </location>
</feature>
<dbReference type="PANTHER" id="PTHR48094">
    <property type="entry name" value="PROTEIN/NUCLEIC ACID DEGLYCASE DJ-1-RELATED"/>
    <property type="match status" value="1"/>
</dbReference>
<dbReference type="EMBL" id="CAMGYJ010000007">
    <property type="protein sequence ID" value="CAI0447322.1"/>
    <property type="molecule type" value="Genomic_DNA"/>
</dbReference>
<dbReference type="PANTHER" id="PTHR48094:SF7">
    <property type="entry name" value="PROTEIN DJ-1 HOMOLOG C"/>
    <property type="match status" value="1"/>
</dbReference>
<dbReference type="CDD" id="cd03135">
    <property type="entry name" value="GATase1_DJ-1"/>
    <property type="match status" value="2"/>
</dbReference>
<evidence type="ECO:0000313" key="5">
    <source>
        <dbReference type="EMBL" id="CAI0447322.1"/>
    </source>
</evidence>
<sequence length="493" mass="53189">MESFFCTLCPAKLPSLKFYYSMAVTPPSSLTCASVMESPSRRKSAAPRNRSSKPISQTASPQIPTTPTTSNSDSTAPISAAPPKKVLVPIGFGTEEMEAVILIDVLRRAGAKVTVASVEPQLEIEAAAGSKLVADISISDCSDETFDLVALPVSRFVLLPNDEPSCLLSNFVQLGGMPGSARLRDCEVLRRITSKQADEERLYGAICAAPAVTLLPWGLLRKKQITCHPAFMDKLPTFWAVKSNLQVSGKVTTSRGPGTSFQFALSFVDQLFGETVAKEVAEMLLMDTGDDNCRKEELNPTEWSFEHNPRVLIPIANGSDEIEVVTIVDILRRANVEVVVASVGKSVQILGSQGTKMVADKFIDEAAEFAYDLIVLPGGSAGSDRLQKSKVLKKLLQEQDAGGRIYGAVCSSLFVLQKHCLLKDKRIAAHPSIGNKLTNEMVNSAKVVIDGRLITCKGLATVMDFALAIVTKLFGHARARSVAEGLVLEYIRT</sequence>
<proteinExistence type="inferred from homology"/>
<dbReference type="InterPro" id="IPR050325">
    <property type="entry name" value="Prot/Nucl_acid_deglycase"/>
</dbReference>
<feature type="domain" description="DJ-1/PfpI" evidence="4">
    <location>
        <begin position="174"/>
        <end position="269"/>
    </location>
</feature>
<keyword evidence="2" id="KW-0677">Repeat</keyword>
<reference evidence="5" key="1">
    <citation type="submission" date="2022-08" db="EMBL/GenBank/DDBJ databases">
        <authorList>
            <person name="Gutierrez-Valencia J."/>
        </authorList>
    </citation>
    <scope>NUCLEOTIDE SEQUENCE</scope>
</reference>
<evidence type="ECO:0000256" key="1">
    <source>
        <dbReference type="ARBA" id="ARBA00008542"/>
    </source>
</evidence>
<dbReference type="Pfam" id="PF01965">
    <property type="entry name" value="DJ-1_PfpI"/>
    <property type="match status" value="3"/>
</dbReference>
<gene>
    <name evidence="5" type="ORF">LITE_LOCUS29364</name>
</gene>
<protein>
    <recommendedName>
        <fullName evidence="4">DJ-1/PfpI domain-containing protein</fullName>
    </recommendedName>
</protein>
<dbReference type="NCBIfam" id="TIGR01383">
    <property type="entry name" value="not_thiJ"/>
    <property type="match status" value="1"/>
</dbReference>
<evidence type="ECO:0000256" key="3">
    <source>
        <dbReference type="SAM" id="MobiDB-lite"/>
    </source>
</evidence>
<evidence type="ECO:0000313" key="6">
    <source>
        <dbReference type="Proteomes" id="UP001154282"/>
    </source>
</evidence>
<comment type="caution">
    <text evidence="5">The sequence shown here is derived from an EMBL/GenBank/DDBJ whole genome shotgun (WGS) entry which is preliminary data.</text>
</comment>
<dbReference type="GO" id="GO:1903189">
    <property type="term" value="P:glyoxal metabolic process"/>
    <property type="evidence" value="ECO:0007669"/>
    <property type="project" value="TreeGrafter"/>
</dbReference>
<comment type="similarity">
    <text evidence="1">Belongs to the peptidase C56 family.</text>
</comment>
<evidence type="ECO:0000256" key="2">
    <source>
        <dbReference type="ARBA" id="ARBA00022737"/>
    </source>
</evidence>
<dbReference type="AlphaFoldDB" id="A0AAV0MM03"/>
<dbReference type="Proteomes" id="UP001154282">
    <property type="component" value="Unassembled WGS sequence"/>
</dbReference>
<dbReference type="InterPro" id="IPR006287">
    <property type="entry name" value="DJ-1"/>
</dbReference>
<feature type="region of interest" description="Disordered" evidence="3">
    <location>
        <begin position="32"/>
        <end position="78"/>
    </location>
</feature>
<organism evidence="5 6">
    <name type="scientific">Linum tenue</name>
    <dbReference type="NCBI Taxonomy" id="586396"/>
    <lineage>
        <taxon>Eukaryota</taxon>
        <taxon>Viridiplantae</taxon>
        <taxon>Streptophyta</taxon>
        <taxon>Embryophyta</taxon>
        <taxon>Tracheophyta</taxon>
        <taxon>Spermatophyta</taxon>
        <taxon>Magnoliopsida</taxon>
        <taxon>eudicotyledons</taxon>
        <taxon>Gunneridae</taxon>
        <taxon>Pentapetalae</taxon>
        <taxon>rosids</taxon>
        <taxon>fabids</taxon>
        <taxon>Malpighiales</taxon>
        <taxon>Linaceae</taxon>
        <taxon>Linum</taxon>
    </lineage>
</organism>
<dbReference type="InterPro" id="IPR002818">
    <property type="entry name" value="DJ-1/PfpI"/>
</dbReference>
<dbReference type="FunFam" id="3.40.50.880:FF:000015">
    <property type="entry name" value="Protein DJ-1 homolog C"/>
    <property type="match status" value="1"/>
</dbReference>
<feature type="compositionally biased region" description="Polar residues" evidence="3">
    <location>
        <begin position="52"/>
        <end position="63"/>
    </location>
</feature>
<dbReference type="SUPFAM" id="SSF52317">
    <property type="entry name" value="Class I glutamine amidotransferase-like"/>
    <property type="match status" value="2"/>
</dbReference>
<name>A0AAV0MM03_9ROSI</name>